<accession>A0A484HGH3</accession>
<dbReference type="InterPro" id="IPR011856">
    <property type="entry name" value="tRNA_endonuc-like_dom_sf"/>
</dbReference>
<proteinExistence type="predicted"/>
<name>A0A484HGH3_9BACT</name>
<evidence type="ECO:0000259" key="1">
    <source>
        <dbReference type="Pfam" id="PF04471"/>
    </source>
</evidence>
<dbReference type="InterPro" id="IPR007560">
    <property type="entry name" value="Restrct_endonuc_IV_Mrr"/>
</dbReference>
<dbReference type="GO" id="GO:0009307">
    <property type="term" value="P:DNA restriction-modification system"/>
    <property type="evidence" value="ECO:0007669"/>
    <property type="project" value="InterPro"/>
</dbReference>
<reference evidence="2" key="1">
    <citation type="submission" date="2019-01" db="EMBL/GenBank/DDBJ databases">
        <authorList>
            <consortium name="Genoscope - CEA"/>
            <person name="William W."/>
        </authorList>
    </citation>
    <scope>NUCLEOTIDE SEQUENCE</scope>
    <source>
        <strain evidence="2">CR-1</strain>
    </source>
</reference>
<dbReference type="SUPFAM" id="SSF52980">
    <property type="entry name" value="Restriction endonuclease-like"/>
    <property type="match status" value="1"/>
</dbReference>
<dbReference type="InterPro" id="IPR011335">
    <property type="entry name" value="Restrct_endonuc-II-like"/>
</dbReference>
<dbReference type="Gene3D" id="3.40.1350.10">
    <property type="match status" value="1"/>
</dbReference>
<gene>
    <name evidence="2" type="ORF">EPICR_30245</name>
</gene>
<feature type="domain" description="Restriction endonuclease type IV Mrr" evidence="1">
    <location>
        <begin position="201"/>
        <end position="313"/>
    </location>
</feature>
<evidence type="ECO:0000313" key="2">
    <source>
        <dbReference type="EMBL" id="VEN74310.1"/>
    </source>
</evidence>
<dbReference type="GO" id="GO:0003677">
    <property type="term" value="F:DNA binding"/>
    <property type="evidence" value="ECO:0007669"/>
    <property type="project" value="InterPro"/>
</dbReference>
<dbReference type="GO" id="GO:0004519">
    <property type="term" value="F:endonuclease activity"/>
    <property type="evidence" value="ECO:0007669"/>
    <property type="project" value="UniProtKB-KW"/>
</dbReference>
<keyword evidence="2" id="KW-0540">Nuclease</keyword>
<dbReference type="InterPro" id="IPR016984">
    <property type="entry name" value="UCP031853"/>
</dbReference>
<sequence>MSIWLVRAGSSGEYESKFLDDNRIYLTWKGFKKNVIKLKSPEALREALGTERPDAKDGAVINWASQIWAFGHKMKVGDWVALPSRKKASIHFGKIKGDYEFLPEGPNPYYHARSMDWFAQDIPRSNFDQDILYSFGAFMTICRISRNDAENRIKKMSKNDWKSTFTAPQTGVDALDAVEDSGNLDIERFAKDQIAKFLTARYSGHGMARLVEAILKSKGFMTYRSPEGPDKGVDLLAGPGALGFESPKICVQVKTGDTPVDRPTLDQLIGAMQNFGAESGLLVSWSGFKRSVDRELPSQFFRVRLWDQDALIEELLESYEKLDDEIKAELPFKRIWAIASSDS</sequence>
<keyword evidence="2" id="KW-0255">Endonuclease</keyword>
<dbReference type="AlphaFoldDB" id="A0A484HGH3"/>
<dbReference type="PIRSF" id="PIRSF031853">
    <property type="entry name" value="UPC031853"/>
    <property type="match status" value="1"/>
</dbReference>
<organism evidence="2">
    <name type="scientific">uncultured Desulfobacteraceae bacterium</name>
    <dbReference type="NCBI Taxonomy" id="218296"/>
    <lineage>
        <taxon>Bacteria</taxon>
        <taxon>Pseudomonadati</taxon>
        <taxon>Thermodesulfobacteriota</taxon>
        <taxon>Desulfobacteria</taxon>
        <taxon>Desulfobacterales</taxon>
        <taxon>Desulfobacteraceae</taxon>
        <taxon>environmental samples</taxon>
    </lineage>
</organism>
<protein>
    <submittedName>
        <fullName evidence="2">Restriction endonuclease</fullName>
    </submittedName>
</protein>
<dbReference type="EMBL" id="CAACVI010000023">
    <property type="protein sequence ID" value="VEN74310.1"/>
    <property type="molecule type" value="Genomic_DNA"/>
</dbReference>
<dbReference type="Pfam" id="PF04471">
    <property type="entry name" value="Mrr_cat"/>
    <property type="match status" value="1"/>
</dbReference>
<keyword evidence="2" id="KW-0378">Hydrolase</keyword>